<dbReference type="Pfam" id="PF18167">
    <property type="entry name" value="Sa_NUDIX"/>
    <property type="match status" value="1"/>
</dbReference>
<dbReference type="AlphaFoldDB" id="A0A8J2XWE5"/>
<protein>
    <recommendedName>
        <fullName evidence="2">CD-NTase-associated protein 16 NUDIX domain-containing protein</fullName>
    </recommendedName>
</protein>
<accession>A0A8J2XWE5</accession>
<feature type="transmembrane region" description="Helical" evidence="1">
    <location>
        <begin position="35"/>
        <end position="52"/>
    </location>
</feature>
<evidence type="ECO:0000313" key="3">
    <source>
        <dbReference type="EMBL" id="GGB23382.1"/>
    </source>
</evidence>
<name>A0A8J2XWE5_9BACT</name>
<dbReference type="Proteomes" id="UP000607559">
    <property type="component" value="Unassembled WGS sequence"/>
</dbReference>
<evidence type="ECO:0000313" key="4">
    <source>
        <dbReference type="Proteomes" id="UP000607559"/>
    </source>
</evidence>
<evidence type="ECO:0000256" key="1">
    <source>
        <dbReference type="SAM" id="Phobius"/>
    </source>
</evidence>
<feature type="domain" description="CD-NTase-associated protein 16 NUDIX" evidence="2">
    <location>
        <begin position="72"/>
        <end position="274"/>
    </location>
</feature>
<reference evidence="3" key="1">
    <citation type="journal article" date="2014" name="Int. J. Syst. Evol. Microbiol.">
        <title>Complete genome sequence of Corynebacterium casei LMG S-19264T (=DSM 44701T), isolated from a smear-ripened cheese.</title>
        <authorList>
            <consortium name="US DOE Joint Genome Institute (JGI-PGF)"/>
            <person name="Walter F."/>
            <person name="Albersmeier A."/>
            <person name="Kalinowski J."/>
            <person name="Ruckert C."/>
        </authorList>
    </citation>
    <scope>NUCLEOTIDE SEQUENCE</scope>
    <source>
        <strain evidence="3">CGMCC 1.15448</strain>
    </source>
</reference>
<dbReference type="InterPro" id="IPR040829">
    <property type="entry name" value="Cap16_NUDIX"/>
</dbReference>
<keyword evidence="1" id="KW-0812">Transmembrane</keyword>
<keyword evidence="4" id="KW-1185">Reference proteome</keyword>
<feature type="transmembrane region" description="Helical" evidence="1">
    <location>
        <begin position="7"/>
        <end position="23"/>
    </location>
</feature>
<dbReference type="RefSeq" id="WP_188937692.1">
    <property type="nucleotide sequence ID" value="NZ_BMJC01000007.1"/>
</dbReference>
<keyword evidence="1" id="KW-0472">Membrane</keyword>
<keyword evidence="1" id="KW-1133">Transmembrane helix</keyword>
<organism evidence="3 4">
    <name type="scientific">Puia dinghuensis</name>
    <dbReference type="NCBI Taxonomy" id="1792502"/>
    <lineage>
        <taxon>Bacteria</taxon>
        <taxon>Pseudomonadati</taxon>
        <taxon>Bacteroidota</taxon>
        <taxon>Chitinophagia</taxon>
        <taxon>Chitinophagales</taxon>
        <taxon>Chitinophagaceae</taxon>
        <taxon>Puia</taxon>
    </lineage>
</organism>
<evidence type="ECO:0000259" key="2">
    <source>
        <dbReference type="Pfam" id="PF18167"/>
    </source>
</evidence>
<comment type="caution">
    <text evidence="3">The sequence shown here is derived from an EMBL/GenBank/DDBJ whole genome shotgun (WGS) entry which is preliminary data.</text>
</comment>
<proteinExistence type="predicted"/>
<sequence>MKKNQAKFLVCIAAIIYLLIIWIARLPTKDYQPEIAVGIVIPFVIEAIAKLLENAAIFKTYLLSQTLYRGYEVRFSVAYLFNIRMDNEYLLIYNPRRQHFQPVGGVYKKFPEANVRLEKLEAKPDDLTGNDDIRKDDLRLFLPMSNAIRFVRWFKSEKDRETSPCREFYEELIRPGILAQQPFLYLSFKKRCTFTTPIQSRESNGRKYKQIQIFDVFDLLPNEEQKQALSQLRLRGHEDIRWASEELIKNGGYSFNPLPATIVMHIGEHTKWVLCPARR</sequence>
<reference evidence="3" key="2">
    <citation type="submission" date="2020-09" db="EMBL/GenBank/DDBJ databases">
        <authorList>
            <person name="Sun Q."/>
            <person name="Zhou Y."/>
        </authorList>
    </citation>
    <scope>NUCLEOTIDE SEQUENCE</scope>
    <source>
        <strain evidence="3">CGMCC 1.15448</strain>
    </source>
</reference>
<dbReference type="EMBL" id="BMJC01000007">
    <property type="protein sequence ID" value="GGB23382.1"/>
    <property type="molecule type" value="Genomic_DNA"/>
</dbReference>
<gene>
    <name evidence="3" type="ORF">GCM10011511_54060</name>
</gene>